<feature type="compositionally biased region" description="Basic and acidic residues" evidence="1">
    <location>
        <begin position="644"/>
        <end position="657"/>
    </location>
</feature>
<dbReference type="PANTHER" id="PTHR41313:SF1">
    <property type="entry name" value="DNA METHYLASE ADENINE-SPECIFIC DOMAIN-CONTAINING PROTEIN"/>
    <property type="match status" value="1"/>
</dbReference>
<gene>
    <name evidence="2" type="ORF">DWV29_09175</name>
</gene>
<keyword evidence="2" id="KW-0067">ATP-binding</keyword>
<keyword evidence="2" id="KW-0347">Helicase</keyword>
<sequence>MLLKCRYLDEVTGGKGVVFATGTPVSNSMTELYTMQRYLQHDLISRQGLAHFDNWASTFGETVTAIELAPEGKYRARTRFARFFNLPELMNMFKETADIKTADQLNLPVPEVEFHNEVAQPTEHQQMLVQELSERAAKVHAGHVDPRTDNMLKITSDGRKLGLDQRLINPMLPDDPQSKVNLCVDNIVRIWQEGQPEKLTQLLFCDLSTPKGKTAAKQEKAARTAGDKTAGGTELHALDNLLDVKPDPPFSIYEDIRDKLIARGIPASQIAFIHDADTDARKKELFSKVRSGQVRVLMGNTQKMGAGMNVQDRLVALHDLDCPWRPGDLELRKGRIVRQGNKNKKVHIYRYVTEGTFDSYLWQTVENKQKFISQIMTSKSPVRSCEDVDETALSYAEIKALCAGNPLIKEKMDLDVDVSRLRLLKANHQSQQYRLEDDLLKHFPEQIEQNKGYVTGFTADMATLAAHPHPKDGFAGMVVRGDTLTEKDNAGAAILAACKEIKGTQPLSIGTYRGFDMSLTVENFGHDFVLTLKGQMTHRVTLGQDARGNLTRIDNALAGMPERLAAVQDRLANLDKQVEAAKAELGKPFPQELELAEKSARLAELNARLDLDTNAPGQQTARTPAKKERTSVLEGLKRPLPPRTADRKSKQHEQEVR</sequence>
<organism evidence="2 3">
    <name type="scientific">Enterocloster asparagiformis</name>
    <dbReference type="NCBI Taxonomy" id="333367"/>
    <lineage>
        <taxon>Bacteria</taxon>
        <taxon>Bacillati</taxon>
        <taxon>Bacillota</taxon>
        <taxon>Clostridia</taxon>
        <taxon>Lachnospirales</taxon>
        <taxon>Lachnospiraceae</taxon>
        <taxon>Enterocloster</taxon>
    </lineage>
</organism>
<keyword evidence="2" id="KW-0547">Nucleotide-binding</keyword>
<reference evidence="2 3" key="1">
    <citation type="submission" date="2018-08" db="EMBL/GenBank/DDBJ databases">
        <title>A genome reference for cultivated species of the human gut microbiota.</title>
        <authorList>
            <person name="Zou Y."/>
            <person name="Xue W."/>
            <person name="Luo G."/>
        </authorList>
    </citation>
    <scope>NUCLEOTIDE SEQUENCE [LARGE SCALE GENOMIC DNA]</scope>
    <source>
        <strain evidence="2 3">AF04-15</strain>
    </source>
</reference>
<comment type="caution">
    <text evidence="2">The sequence shown here is derived from an EMBL/GenBank/DDBJ whole genome shotgun (WGS) entry which is preliminary data.</text>
</comment>
<dbReference type="OrthoDB" id="9815272at2"/>
<name>A0A413FGH0_9FIRM</name>
<dbReference type="EMBL" id="QSBM01000006">
    <property type="protein sequence ID" value="RGX29881.1"/>
    <property type="molecule type" value="Genomic_DNA"/>
</dbReference>
<feature type="region of interest" description="Disordered" evidence="1">
    <location>
        <begin position="608"/>
        <end position="657"/>
    </location>
</feature>
<evidence type="ECO:0000256" key="1">
    <source>
        <dbReference type="SAM" id="MobiDB-lite"/>
    </source>
</evidence>
<dbReference type="Gene3D" id="3.40.50.300">
    <property type="entry name" value="P-loop containing nucleotide triphosphate hydrolases"/>
    <property type="match status" value="1"/>
</dbReference>
<dbReference type="SUPFAM" id="SSF52540">
    <property type="entry name" value="P-loop containing nucleoside triphosphate hydrolases"/>
    <property type="match status" value="1"/>
</dbReference>
<evidence type="ECO:0000313" key="3">
    <source>
        <dbReference type="Proteomes" id="UP000283880"/>
    </source>
</evidence>
<dbReference type="AlphaFoldDB" id="A0A413FGH0"/>
<dbReference type="InterPro" id="IPR052933">
    <property type="entry name" value="DNA_Protect_Modify"/>
</dbReference>
<dbReference type="InterPro" id="IPR027417">
    <property type="entry name" value="P-loop_NTPase"/>
</dbReference>
<dbReference type="Proteomes" id="UP000283880">
    <property type="component" value="Unassembled WGS sequence"/>
</dbReference>
<dbReference type="PANTHER" id="PTHR41313">
    <property type="entry name" value="ADENINE-SPECIFIC METHYLTRANSFERASE"/>
    <property type="match status" value="1"/>
</dbReference>
<feature type="compositionally biased region" description="Basic and acidic residues" evidence="1">
    <location>
        <begin position="625"/>
        <end position="637"/>
    </location>
</feature>
<proteinExistence type="predicted"/>
<evidence type="ECO:0000313" key="2">
    <source>
        <dbReference type="EMBL" id="RGX29881.1"/>
    </source>
</evidence>
<protein>
    <submittedName>
        <fullName evidence="2">Helicase</fullName>
    </submittedName>
</protein>
<accession>A0A413FGH0</accession>
<dbReference type="GO" id="GO:0004386">
    <property type="term" value="F:helicase activity"/>
    <property type="evidence" value="ECO:0007669"/>
    <property type="project" value="UniProtKB-KW"/>
</dbReference>
<keyword evidence="2" id="KW-0378">Hydrolase</keyword>